<dbReference type="GO" id="GO:0005524">
    <property type="term" value="F:ATP binding"/>
    <property type="evidence" value="ECO:0007669"/>
    <property type="project" value="InterPro"/>
</dbReference>
<proteinExistence type="predicted"/>
<dbReference type="Gene3D" id="3.40.50.20">
    <property type="match status" value="1"/>
</dbReference>
<gene>
    <name evidence="3" type="ORF">BI308_00105</name>
</gene>
<name>A0A1L9QXK4_9CYAN</name>
<dbReference type="Proteomes" id="UP000183940">
    <property type="component" value="Unassembled WGS sequence"/>
</dbReference>
<dbReference type="EMBL" id="MLAW01000001">
    <property type="protein sequence ID" value="OJJ27420.1"/>
    <property type="molecule type" value="Genomic_DNA"/>
</dbReference>
<evidence type="ECO:0000313" key="4">
    <source>
        <dbReference type="Proteomes" id="UP000183940"/>
    </source>
</evidence>
<keyword evidence="1" id="KW-0472">Membrane</keyword>
<sequence length="454" mass="52706">MLIILFIQNHAYALFQNLSTFLLLTLLLPFNLLKILPVVLWNILTPIRAKPPGYEKPKNILITGAKMSKSLQLARSFNGSGHRVFLLEIHKYWLSGNRFSNAIKGFYTVPNPQKDWDGYQQAVLEIVQKENINLFIPVSSPAGSYDESRLKPILSPYCEVFHFNLDITELLDNKFTFIEKAKSLGLSVPQSFLITDSKQILDFDFAQDGSRYILKSIPYDSVRRLDMTKLPMKSEQEMEEFVKKLPITEDKPWIMQEFVQGKEYCTHSTVRKGKIRLHCCCESSEFQVNYDHVEEPEIYQWVETFVRALNLTGQISFDFIKTEDGQVYPIECNPRTHSAITTFHDHPGVADAYLKDAEDETESPIFPLPDSKPTYWTYHELWRVTEIRSFGQFQAWIKRITEGTDGIFQLNDPLPFLMVHHWQIPLLLLQNLKKMKGWVRIDFNIGKLVELDGD</sequence>
<reference evidence="3" key="1">
    <citation type="submission" date="2016-10" db="EMBL/GenBank/DDBJ databases">
        <title>CRISPR-Cas defence system in Roseofilum reptotaenium: evidence of a bacteriophage-cyanobacterium arms race in the coral black band disease.</title>
        <authorList>
            <person name="Buerger P."/>
            <person name="Wood-Charlson E.M."/>
            <person name="Weynberg K.D."/>
            <person name="Willis B."/>
            <person name="Van Oppen M.J."/>
        </authorList>
    </citation>
    <scope>NUCLEOTIDE SEQUENCE [LARGE SCALE GENOMIC DNA]</scope>
    <source>
        <strain evidence="3">AO1-A</strain>
    </source>
</reference>
<evidence type="ECO:0000313" key="3">
    <source>
        <dbReference type="EMBL" id="OJJ27420.1"/>
    </source>
</evidence>
<dbReference type="Gene3D" id="3.30.470.20">
    <property type="entry name" value="ATP-grasp fold, B domain"/>
    <property type="match status" value="1"/>
</dbReference>
<keyword evidence="4" id="KW-1185">Reference proteome</keyword>
<evidence type="ECO:0000259" key="2">
    <source>
        <dbReference type="Pfam" id="PF02655"/>
    </source>
</evidence>
<dbReference type="STRING" id="1925591.BI308_00105"/>
<comment type="caution">
    <text evidence="3">The sequence shown here is derived from an EMBL/GenBank/DDBJ whole genome shotgun (WGS) entry which is preliminary data.</text>
</comment>
<dbReference type="AlphaFoldDB" id="A0A1L9QXK4"/>
<accession>A0A1L9QXK4</accession>
<dbReference type="InterPro" id="IPR003806">
    <property type="entry name" value="ATP-grasp_PylC-type"/>
</dbReference>
<evidence type="ECO:0000256" key="1">
    <source>
        <dbReference type="SAM" id="Phobius"/>
    </source>
</evidence>
<feature type="domain" description="ATP-grasp fold PylC-type" evidence="2">
    <location>
        <begin position="173"/>
        <end position="336"/>
    </location>
</feature>
<dbReference type="NCBIfam" id="NF005315">
    <property type="entry name" value="PRK06849.1"/>
    <property type="match status" value="1"/>
</dbReference>
<keyword evidence="1" id="KW-1133">Transmembrane helix</keyword>
<dbReference type="Pfam" id="PF02655">
    <property type="entry name" value="ATP-grasp_3"/>
    <property type="match status" value="1"/>
</dbReference>
<organism evidence="3 4">
    <name type="scientific">Roseofilum reptotaenium AO1-A</name>
    <dbReference type="NCBI Taxonomy" id="1925591"/>
    <lineage>
        <taxon>Bacteria</taxon>
        <taxon>Bacillati</taxon>
        <taxon>Cyanobacteriota</taxon>
        <taxon>Cyanophyceae</taxon>
        <taxon>Desertifilales</taxon>
        <taxon>Desertifilaceae</taxon>
        <taxon>Roseofilum</taxon>
    </lineage>
</organism>
<dbReference type="SUPFAM" id="SSF56059">
    <property type="entry name" value="Glutathione synthetase ATP-binding domain-like"/>
    <property type="match status" value="1"/>
</dbReference>
<protein>
    <submittedName>
        <fullName evidence="3">ATP-grasp enzyme</fullName>
    </submittedName>
</protein>
<keyword evidence="1" id="KW-0812">Transmembrane</keyword>
<dbReference type="GO" id="GO:0046872">
    <property type="term" value="F:metal ion binding"/>
    <property type="evidence" value="ECO:0007669"/>
    <property type="project" value="InterPro"/>
</dbReference>
<feature type="transmembrane region" description="Helical" evidence="1">
    <location>
        <begin position="21"/>
        <end position="44"/>
    </location>
</feature>